<dbReference type="Proteomes" id="UP000195338">
    <property type="component" value="Unassembled WGS sequence"/>
</dbReference>
<protein>
    <submittedName>
        <fullName evidence="1">Uncharacterized protein</fullName>
    </submittedName>
</protein>
<dbReference type="RefSeq" id="WP_170928020.1">
    <property type="nucleotide sequence ID" value="NZ_FLUX01000031.1"/>
</dbReference>
<proteinExistence type="predicted"/>
<accession>A0ABY0JPM9</accession>
<organism evidence="1 2">
    <name type="scientific">Citrobacter europaeus</name>
    <dbReference type="NCBI Taxonomy" id="1914243"/>
    <lineage>
        <taxon>Bacteria</taxon>
        <taxon>Pseudomonadati</taxon>
        <taxon>Pseudomonadota</taxon>
        <taxon>Gammaproteobacteria</taxon>
        <taxon>Enterobacterales</taxon>
        <taxon>Enterobacteriaceae</taxon>
        <taxon>Citrobacter</taxon>
    </lineage>
</organism>
<dbReference type="EMBL" id="FLUX01000031">
    <property type="protein sequence ID" value="SBW25547.1"/>
    <property type="molecule type" value="Genomic_DNA"/>
</dbReference>
<evidence type="ECO:0000313" key="2">
    <source>
        <dbReference type="Proteomes" id="UP000195338"/>
    </source>
</evidence>
<name>A0ABY0JPM9_9ENTR</name>
<comment type="caution">
    <text evidence="1">The sequence shown here is derived from an EMBL/GenBank/DDBJ whole genome shotgun (WGS) entry which is preliminary data.</text>
</comment>
<sequence length="51" mass="5349">MTTNNHPANGPVSLDRLRQIHETLSKAAVQSDGSNLGYAMAGAVKVIDEGL</sequence>
<keyword evidence="2" id="KW-1185">Reference proteome</keyword>
<gene>
    <name evidence="1" type="ORF">BN4901_2549</name>
</gene>
<reference evidence="1 2" key="1">
    <citation type="submission" date="2016-04" db="EMBL/GenBank/DDBJ databases">
        <authorList>
            <person name="Mornico D."/>
        </authorList>
    </citation>
    <scope>NUCLEOTIDE SEQUENCE [LARGE SCALE GENOMIC DNA]</scope>
    <source>
        <strain evidence="1 2">A121</strain>
    </source>
</reference>
<evidence type="ECO:0000313" key="1">
    <source>
        <dbReference type="EMBL" id="SBW25547.1"/>
    </source>
</evidence>